<dbReference type="Proteomes" id="UP000503318">
    <property type="component" value="Segment"/>
</dbReference>
<gene>
    <name evidence="1" type="ORF">TwortDSMZ_160</name>
</gene>
<organismHost>
    <name type="scientific">Twortvirus twort</name>
    <dbReference type="NCBI Taxonomy" id="55510"/>
</organismHost>
<accession>A0A6H0X5G0</accession>
<evidence type="ECO:0000313" key="1">
    <source>
        <dbReference type="EMBL" id="QIW89158.1"/>
    </source>
</evidence>
<dbReference type="InterPro" id="IPR055753">
    <property type="entry name" value="DUF7329"/>
</dbReference>
<dbReference type="EMBL" id="MT151386">
    <property type="protein sequence ID" value="QIW89158.1"/>
    <property type="molecule type" value="Genomic_DNA"/>
</dbReference>
<organism evidence="1 2">
    <name type="scientific">Staphylococcus phage Twort (strain DSM 17442 / HER 48)</name>
    <name type="common">Bacteriophage Twort</name>
    <dbReference type="NCBI Taxonomy" id="2908167"/>
    <lineage>
        <taxon>Viruses</taxon>
        <taxon>Duplodnaviria</taxon>
        <taxon>Heunggongvirae</taxon>
        <taxon>Uroviricota</taxon>
        <taxon>Caudoviricetes</taxon>
        <taxon>Herelleviridae</taxon>
        <taxon>Twortvirinae</taxon>
        <taxon>Twortvirus</taxon>
        <taxon>Twortvirus twort</taxon>
    </lineage>
</organism>
<name>A0A6H0X5G0_BPTWO</name>
<proteinExistence type="predicted"/>
<evidence type="ECO:0000313" key="2">
    <source>
        <dbReference type="Proteomes" id="UP000503318"/>
    </source>
</evidence>
<sequence length="244" mass="27892">MLIIYNKNHIQSKEVHKHLGYSVNENVCAVVNNQDAIKVVKESQDTDIMLVGFIYTKDLECLVELGKTIYWVSNIGTIPSLFKHVDNSKIKSLLEQAVELLPEEYGVFEYTKESMKKATDYYNFKNDDYLEEVDIDKDLIDMLAKKCYTNGDLHFLYELDPKLRLPIAYSITRGKDKAIVVIGSQTASDNDMLSFYVKGYDVSKLANTFNAEYEVGNNTFTTFIPSHINVVGKSIKKYMEDSDV</sequence>
<protein>
    <submittedName>
        <fullName evidence="1">Uncharacterized protein</fullName>
    </submittedName>
</protein>
<dbReference type="KEGG" id="vg:5130295"/>
<reference evidence="1 2" key="1">
    <citation type="submission" date="2020-03" db="EMBL/GenBank/DDBJ databases">
        <title>Variable regions in the genome of staphylococcal bacteriophage Twort.</title>
        <authorList>
            <person name="Glowacka-Rutkowska A."/>
            <person name="Gawor J."/>
            <person name="Lobocka M."/>
        </authorList>
    </citation>
    <scope>NUCLEOTIDE SEQUENCE [LARGE SCALE GENOMIC DNA]</scope>
</reference>
<dbReference type="RefSeq" id="YP_238620.1">
    <property type="nucleotide sequence ID" value="NC_007021.1"/>
</dbReference>
<dbReference type="OrthoDB" id="7311at10239"/>
<dbReference type="Pfam" id="PF24015">
    <property type="entry name" value="DUF7329"/>
    <property type="match status" value="1"/>
</dbReference>